<gene>
    <name evidence="1" type="ORF">L1987_48077</name>
</gene>
<evidence type="ECO:0000313" key="1">
    <source>
        <dbReference type="EMBL" id="KAI3773547.1"/>
    </source>
</evidence>
<comment type="caution">
    <text evidence="1">The sequence shown here is derived from an EMBL/GenBank/DDBJ whole genome shotgun (WGS) entry which is preliminary data.</text>
</comment>
<accession>A0ACB9FSK1</accession>
<dbReference type="EMBL" id="CM042033">
    <property type="protein sequence ID" value="KAI3773547.1"/>
    <property type="molecule type" value="Genomic_DNA"/>
</dbReference>
<keyword evidence="2" id="KW-1185">Reference proteome</keyword>
<protein>
    <submittedName>
        <fullName evidence="1">Uncharacterized protein</fullName>
    </submittedName>
</protein>
<reference evidence="2" key="1">
    <citation type="journal article" date="2022" name="Mol. Ecol. Resour.">
        <title>The genomes of chicory, endive, great burdock and yacon provide insights into Asteraceae palaeo-polyploidization history and plant inulin production.</title>
        <authorList>
            <person name="Fan W."/>
            <person name="Wang S."/>
            <person name="Wang H."/>
            <person name="Wang A."/>
            <person name="Jiang F."/>
            <person name="Liu H."/>
            <person name="Zhao H."/>
            <person name="Xu D."/>
            <person name="Zhang Y."/>
        </authorList>
    </citation>
    <scope>NUCLEOTIDE SEQUENCE [LARGE SCALE GENOMIC DNA]</scope>
    <source>
        <strain evidence="2">cv. Yunnan</strain>
    </source>
</reference>
<organism evidence="1 2">
    <name type="scientific">Smallanthus sonchifolius</name>
    <dbReference type="NCBI Taxonomy" id="185202"/>
    <lineage>
        <taxon>Eukaryota</taxon>
        <taxon>Viridiplantae</taxon>
        <taxon>Streptophyta</taxon>
        <taxon>Embryophyta</taxon>
        <taxon>Tracheophyta</taxon>
        <taxon>Spermatophyta</taxon>
        <taxon>Magnoliopsida</taxon>
        <taxon>eudicotyledons</taxon>
        <taxon>Gunneridae</taxon>
        <taxon>Pentapetalae</taxon>
        <taxon>asterids</taxon>
        <taxon>campanulids</taxon>
        <taxon>Asterales</taxon>
        <taxon>Asteraceae</taxon>
        <taxon>Asteroideae</taxon>
        <taxon>Heliantheae alliance</taxon>
        <taxon>Millerieae</taxon>
        <taxon>Smallanthus</taxon>
    </lineage>
</organism>
<evidence type="ECO:0000313" key="2">
    <source>
        <dbReference type="Proteomes" id="UP001056120"/>
    </source>
</evidence>
<reference evidence="1 2" key="2">
    <citation type="journal article" date="2022" name="Mol. Ecol. Resour.">
        <title>The genomes of chicory, endive, great burdock and yacon provide insights into Asteraceae paleo-polyploidization history and plant inulin production.</title>
        <authorList>
            <person name="Fan W."/>
            <person name="Wang S."/>
            <person name="Wang H."/>
            <person name="Wang A."/>
            <person name="Jiang F."/>
            <person name="Liu H."/>
            <person name="Zhao H."/>
            <person name="Xu D."/>
            <person name="Zhang Y."/>
        </authorList>
    </citation>
    <scope>NUCLEOTIDE SEQUENCE [LARGE SCALE GENOMIC DNA]</scope>
    <source>
        <strain evidence="2">cv. Yunnan</strain>
        <tissue evidence="1">Leaves</tissue>
    </source>
</reference>
<dbReference type="Proteomes" id="UP001056120">
    <property type="component" value="Linkage Group LG16"/>
</dbReference>
<proteinExistence type="predicted"/>
<name>A0ACB9FSK1_9ASTR</name>
<sequence>MTTINGLVIDLLQNILSRLPAFPFASADCVSCYWNDVCDRVLSRPKLSSACLSNASLQVAVEGVLNKVLSEPIRPQFAIASTSHLSDLQEITSKLSSKVPVIINHSCGIIGRDAITDEFKEVYYTRWKNGEKGIMLTVGFVPGLKVKSISFPRQIEDPKTFVIDQFVTDIWEFSTSVSGHRSPACIMIFSVVTSCERSMFPRICVGVTKRRIHSFGKEEAKWMTSLVFHRILPNFGGDEFLHVDGVGIKTGDTFRYYCADSNTARSSVSNLLRSFKQRSVNGSDNREVSGGLIFTSHLRHMPLLGRPNADSSAFLENFPGVTFGGTICPEEIGRGYLIAQ</sequence>